<protein>
    <submittedName>
        <fullName evidence="2">Uncharacterized protein</fullName>
    </submittedName>
</protein>
<organism evidence="2 3">
    <name type="scientific">Corchorus capsularis</name>
    <name type="common">Jute</name>
    <dbReference type="NCBI Taxonomy" id="210143"/>
    <lineage>
        <taxon>Eukaryota</taxon>
        <taxon>Viridiplantae</taxon>
        <taxon>Streptophyta</taxon>
        <taxon>Embryophyta</taxon>
        <taxon>Tracheophyta</taxon>
        <taxon>Spermatophyta</taxon>
        <taxon>Magnoliopsida</taxon>
        <taxon>eudicotyledons</taxon>
        <taxon>Gunneridae</taxon>
        <taxon>Pentapetalae</taxon>
        <taxon>rosids</taxon>
        <taxon>malvids</taxon>
        <taxon>Malvales</taxon>
        <taxon>Malvaceae</taxon>
        <taxon>Grewioideae</taxon>
        <taxon>Apeibeae</taxon>
        <taxon>Corchorus</taxon>
    </lineage>
</organism>
<accession>A0A1R3HA60</accession>
<dbReference type="Gramene" id="OMO67232">
    <property type="protein sequence ID" value="OMO67232"/>
    <property type="gene ID" value="CCACVL1_20684"/>
</dbReference>
<dbReference type="EMBL" id="AWWV01012437">
    <property type="protein sequence ID" value="OMO67232.1"/>
    <property type="molecule type" value="Genomic_DNA"/>
</dbReference>
<dbReference type="OrthoDB" id="10275638at2759"/>
<evidence type="ECO:0000313" key="2">
    <source>
        <dbReference type="EMBL" id="OMO67232.1"/>
    </source>
</evidence>
<keyword evidence="3" id="KW-1185">Reference proteome</keyword>
<evidence type="ECO:0000256" key="1">
    <source>
        <dbReference type="SAM" id="MobiDB-lite"/>
    </source>
</evidence>
<reference evidence="2 3" key="1">
    <citation type="submission" date="2013-09" db="EMBL/GenBank/DDBJ databases">
        <title>Corchorus capsularis genome sequencing.</title>
        <authorList>
            <person name="Alam M."/>
            <person name="Haque M.S."/>
            <person name="Islam M.S."/>
            <person name="Emdad E.M."/>
            <person name="Islam M.M."/>
            <person name="Ahmed B."/>
            <person name="Halim A."/>
            <person name="Hossen Q.M.M."/>
            <person name="Hossain M.Z."/>
            <person name="Ahmed R."/>
            <person name="Khan M.M."/>
            <person name="Islam R."/>
            <person name="Rashid M.M."/>
            <person name="Khan S.A."/>
            <person name="Rahman M.S."/>
            <person name="Alam M."/>
        </authorList>
    </citation>
    <scope>NUCLEOTIDE SEQUENCE [LARGE SCALE GENOMIC DNA]</scope>
    <source>
        <strain evidence="3">cv. CVL-1</strain>
        <tissue evidence="2">Whole seedling</tissue>
    </source>
</reference>
<dbReference type="AlphaFoldDB" id="A0A1R3HA60"/>
<comment type="caution">
    <text evidence="2">The sequence shown here is derived from an EMBL/GenBank/DDBJ whole genome shotgun (WGS) entry which is preliminary data.</text>
</comment>
<sequence>MTIICSDLPYINSSDDNKPSREKADSASQIGPEMDR</sequence>
<feature type="compositionally biased region" description="Basic and acidic residues" evidence="1">
    <location>
        <begin position="15"/>
        <end position="25"/>
    </location>
</feature>
<name>A0A1R3HA60_COCAP</name>
<feature type="region of interest" description="Disordered" evidence="1">
    <location>
        <begin position="1"/>
        <end position="36"/>
    </location>
</feature>
<dbReference type="Proteomes" id="UP000188268">
    <property type="component" value="Unassembled WGS sequence"/>
</dbReference>
<evidence type="ECO:0000313" key="3">
    <source>
        <dbReference type="Proteomes" id="UP000188268"/>
    </source>
</evidence>
<proteinExistence type="predicted"/>
<gene>
    <name evidence="2" type="ORF">CCACVL1_20684</name>
</gene>